<dbReference type="PANTHER" id="PTHR30160:SF1">
    <property type="entry name" value="LIPOPOLYSACCHARIDE 1,2-N-ACETYLGLUCOSAMINETRANSFERASE-RELATED"/>
    <property type="match status" value="1"/>
</dbReference>
<keyword evidence="2" id="KW-0808">Transferase</keyword>
<dbReference type="InterPro" id="IPR051199">
    <property type="entry name" value="LPS_LOS_Heptosyltrfase"/>
</dbReference>
<dbReference type="PANTHER" id="PTHR30160">
    <property type="entry name" value="TETRAACYLDISACCHARIDE 4'-KINASE-RELATED"/>
    <property type="match status" value="1"/>
</dbReference>
<dbReference type="RefSeq" id="WP_100025416.1">
    <property type="nucleotide sequence ID" value="NZ_CP024699.1"/>
</dbReference>
<evidence type="ECO:0000256" key="1">
    <source>
        <dbReference type="ARBA" id="ARBA00022676"/>
    </source>
</evidence>
<gene>
    <name evidence="3" type="ORF">CTM72_10850</name>
</gene>
<protein>
    <submittedName>
        <fullName evidence="3">Lipopolysaccharide biosynthesis protein</fullName>
    </submittedName>
</protein>
<dbReference type="Proteomes" id="UP000230056">
    <property type="component" value="Chromosome"/>
</dbReference>
<dbReference type="GO" id="GO:0005829">
    <property type="term" value="C:cytosol"/>
    <property type="evidence" value="ECO:0007669"/>
    <property type="project" value="TreeGrafter"/>
</dbReference>
<evidence type="ECO:0000313" key="4">
    <source>
        <dbReference type="Proteomes" id="UP000230056"/>
    </source>
</evidence>
<dbReference type="InterPro" id="IPR002201">
    <property type="entry name" value="Glyco_trans_9"/>
</dbReference>
<dbReference type="GO" id="GO:0008713">
    <property type="term" value="F:ADP-heptose-lipopolysaccharide heptosyltransferase activity"/>
    <property type="evidence" value="ECO:0007669"/>
    <property type="project" value="TreeGrafter"/>
</dbReference>
<name>A0A2D3NXS6_9FUSO</name>
<dbReference type="EMBL" id="CP024699">
    <property type="protein sequence ID" value="ATV60160.1"/>
    <property type="molecule type" value="Genomic_DNA"/>
</dbReference>
<dbReference type="AlphaFoldDB" id="A0A2D3NXS6"/>
<dbReference type="Pfam" id="PF01075">
    <property type="entry name" value="Glyco_transf_9"/>
    <property type="match status" value="1"/>
</dbReference>
<sequence length="336" mass="38795">MENRKRILVIRLSSIGDVILTTPVLKAFKEKYPESIIDFLVIDKFKDAISLSPYVDNLLLFNKEKNDGLSNLIKFAKELSKNEYDYVFDLHSKFRSKIITFILSKFYKVKSYTYKKRAFWKSILVNLKLIRYEVDNTIVKNYFSAFKDFELKYQGEDLNFSFEPELKNKFEEYKGHIAFAVGASKETKKWTVEGFGKLAKKLYEAYGKKIILVGGKEDFERCDTIEKISENSVINLAGKLSLKETGALLSQARFLLTNDSGPFHIARGVGCKTFVIFGPTSPGMFDFGENDVLVYNKIECTPCSLHGDKVCPKKHFKCMKELSYEKVFKIIESKEW</sequence>
<dbReference type="CDD" id="cd03789">
    <property type="entry name" value="GT9_LPS_heptosyltransferase"/>
    <property type="match status" value="1"/>
</dbReference>
<keyword evidence="1" id="KW-0328">Glycosyltransferase</keyword>
<proteinExistence type="predicted"/>
<dbReference type="Gene3D" id="3.40.50.2000">
    <property type="entry name" value="Glycogen Phosphorylase B"/>
    <property type="match status" value="2"/>
</dbReference>
<reference evidence="3 4" key="1">
    <citation type="submission" date="2017-11" db="EMBL/GenBank/DDBJ databases">
        <title>Genome sequencing of Fusobacterium periodonticum KCOM 1261.</title>
        <authorList>
            <person name="Kook J.-K."/>
            <person name="Park S.-N."/>
            <person name="Lim Y.K."/>
        </authorList>
    </citation>
    <scope>NUCLEOTIDE SEQUENCE [LARGE SCALE GENOMIC DNA]</scope>
    <source>
        <strain evidence="3 4">KCOM 1261</strain>
    </source>
</reference>
<evidence type="ECO:0000256" key="2">
    <source>
        <dbReference type="ARBA" id="ARBA00022679"/>
    </source>
</evidence>
<organism evidence="3 4">
    <name type="scientific">Fusobacterium pseudoperiodonticum</name>
    <dbReference type="NCBI Taxonomy" id="2663009"/>
    <lineage>
        <taxon>Bacteria</taxon>
        <taxon>Fusobacteriati</taxon>
        <taxon>Fusobacteriota</taxon>
        <taxon>Fusobacteriia</taxon>
        <taxon>Fusobacteriales</taxon>
        <taxon>Fusobacteriaceae</taxon>
        <taxon>Fusobacterium</taxon>
    </lineage>
</organism>
<dbReference type="GO" id="GO:0009244">
    <property type="term" value="P:lipopolysaccharide core region biosynthetic process"/>
    <property type="evidence" value="ECO:0007669"/>
    <property type="project" value="TreeGrafter"/>
</dbReference>
<evidence type="ECO:0000313" key="3">
    <source>
        <dbReference type="EMBL" id="ATV60160.1"/>
    </source>
</evidence>
<accession>A0A2D3NXS6</accession>
<dbReference type="SUPFAM" id="SSF53756">
    <property type="entry name" value="UDP-Glycosyltransferase/glycogen phosphorylase"/>
    <property type="match status" value="1"/>
</dbReference>